<dbReference type="InterPro" id="IPR005151">
    <property type="entry name" value="Tail-specific_protease"/>
</dbReference>
<feature type="signal peptide" evidence="1">
    <location>
        <begin position="1"/>
        <end position="24"/>
    </location>
</feature>
<evidence type="ECO:0000256" key="1">
    <source>
        <dbReference type="SAM" id="SignalP"/>
    </source>
</evidence>
<dbReference type="Proteomes" id="UP000602442">
    <property type="component" value="Unassembled WGS sequence"/>
</dbReference>
<gene>
    <name evidence="3" type="ORF">I5L03_03185</name>
</gene>
<reference evidence="3 4" key="1">
    <citation type="submission" date="2020-11" db="EMBL/GenBank/DDBJ databases">
        <title>Erythrobacter sediminis sp. nov., a marine bacterium from a tidal flat of Garorim Bay.</title>
        <authorList>
            <person name="Kim D."/>
            <person name="Yoo Y."/>
            <person name="Kim J.-J."/>
        </authorList>
    </citation>
    <scope>NUCLEOTIDE SEQUENCE [LARGE SCALE GENOMIC DNA]</scope>
    <source>
        <strain evidence="3 4">JGD-13</strain>
    </source>
</reference>
<organism evidence="3 4">
    <name type="scientific">Aurantiacibacter sediminis</name>
    <dbReference type="NCBI Taxonomy" id="2793064"/>
    <lineage>
        <taxon>Bacteria</taxon>
        <taxon>Pseudomonadati</taxon>
        <taxon>Pseudomonadota</taxon>
        <taxon>Alphaproteobacteria</taxon>
        <taxon>Sphingomonadales</taxon>
        <taxon>Erythrobacteraceae</taxon>
        <taxon>Aurantiacibacter</taxon>
    </lineage>
</organism>
<proteinExistence type="predicted"/>
<dbReference type="InterPro" id="IPR029045">
    <property type="entry name" value="ClpP/crotonase-like_dom_sf"/>
</dbReference>
<feature type="domain" description="Tail specific protease" evidence="2">
    <location>
        <begin position="130"/>
        <end position="335"/>
    </location>
</feature>
<keyword evidence="4" id="KW-1185">Reference proteome</keyword>
<dbReference type="Gene3D" id="3.90.226.10">
    <property type="entry name" value="2-enoyl-CoA Hydratase, Chain A, domain 1"/>
    <property type="match status" value="1"/>
</dbReference>
<name>A0ABS0N0U7_9SPHN</name>
<dbReference type="RefSeq" id="WP_197920237.1">
    <property type="nucleotide sequence ID" value="NZ_CAWPTA010000006.1"/>
</dbReference>
<evidence type="ECO:0000313" key="4">
    <source>
        <dbReference type="Proteomes" id="UP000602442"/>
    </source>
</evidence>
<evidence type="ECO:0000313" key="3">
    <source>
        <dbReference type="EMBL" id="MBH5321590.1"/>
    </source>
</evidence>
<dbReference type="EMBL" id="JAEANY010000001">
    <property type="protein sequence ID" value="MBH5321590.1"/>
    <property type="molecule type" value="Genomic_DNA"/>
</dbReference>
<dbReference type="SUPFAM" id="SSF52096">
    <property type="entry name" value="ClpP/crotonase"/>
    <property type="match status" value="1"/>
</dbReference>
<accession>A0ABS0N0U7</accession>
<sequence length="357" mass="39740">MELFSRIAATLLAILAFAPSAVMAQATRYDGDIMFLTRIIEREYAGFETADRQDYEAQLSLMNERIAANPEARIHAMSALLEWFGDGHLAIQSNIVSPPDPYPDTGPQRHYRIFDLPYAFTFTRLSEDTVILRVPHFQMEAADEFAALLEEHHETITSTPNLIIDMRGNSGGSDLTYAPLMAYLYTRPIYTVGAELRASPRNLAYLRELGADETMPQEVRDLVASVMARAESGARYVPLGEDVVSIETYPQVYEFPQRVGILAEGAGSSGDQFAIDARFSDKVTFFGGPTAGVIDYSNVIEATSPSGDYTLRWPMTRSMRLPEEPFDNVGVPADVPFEDDVADHVEAARLWLESRCD</sequence>
<evidence type="ECO:0000259" key="2">
    <source>
        <dbReference type="Pfam" id="PF03572"/>
    </source>
</evidence>
<feature type="chain" id="PRO_5046187636" description="Tail specific protease domain-containing protein" evidence="1">
    <location>
        <begin position="25"/>
        <end position="357"/>
    </location>
</feature>
<comment type="caution">
    <text evidence="3">The sequence shown here is derived from an EMBL/GenBank/DDBJ whole genome shotgun (WGS) entry which is preliminary data.</text>
</comment>
<keyword evidence="1" id="KW-0732">Signal</keyword>
<dbReference type="Pfam" id="PF03572">
    <property type="entry name" value="Peptidase_S41"/>
    <property type="match status" value="1"/>
</dbReference>
<protein>
    <recommendedName>
        <fullName evidence="2">Tail specific protease domain-containing protein</fullName>
    </recommendedName>
</protein>